<reference evidence="5" key="2">
    <citation type="submission" date="2020-10" db="EMBL/GenBank/DDBJ databases">
        <authorList>
            <person name="Cooper E.A."/>
            <person name="Brenton Z.W."/>
            <person name="Flinn B.S."/>
            <person name="Jenkins J."/>
            <person name="Shu S."/>
            <person name="Flowers D."/>
            <person name="Luo F."/>
            <person name="Wang Y."/>
            <person name="Xia P."/>
            <person name="Barry K."/>
            <person name="Daum C."/>
            <person name="Lipzen A."/>
            <person name="Yoshinaga Y."/>
            <person name="Schmutz J."/>
            <person name="Saski C."/>
            <person name="Vermerris W."/>
            <person name="Kresovich S."/>
        </authorList>
    </citation>
    <scope>NUCLEOTIDE SEQUENCE</scope>
</reference>
<dbReference type="PROSITE" id="PS51767">
    <property type="entry name" value="PEPTIDASE_A1"/>
    <property type="match status" value="1"/>
</dbReference>
<dbReference type="Pfam" id="PF14543">
    <property type="entry name" value="TAXi_N"/>
    <property type="match status" value="1"/>
</dbReference>
<dbReference type="SUPFAM" id="SSF50630">
    <property type="entry name" value="Acid proteases"/>
    <property type="match status" value="1"/>
</dbReference>
<dbReference type="PANTHER" id="PTHR13683:SF638">
    <property type="entry name" value="ASPARTIC PROTEINASE NEPENTHESIN-2"/>
    <property type="match status" value="1"/>
</dbReference>
<reference evidence="5" key="1">
    <citation type="journal article" date="2019" name="BMC Genomics">
        <title>A new reference genome for Sorghum bicolor reveals high levels of sequence similarity between sweet and grain genotypes: implications for the genetics of sugar metabolism.</title>
        <authorList>
            <person name="Cooper E.A."/>
            <person name="Brenton Z.W."/>
            <person name="Flinn B.S."/>
            <person name="Jenkins J."/>
            <person name="Shu S."/>
            <person name="Flowers D."/>
            <person name="Luo F."/>
            <person name="Wang Y."/>
            <person name="Xia P."/>
            <person name="Barry K."/>
            <person name="Daum C."/>
            <person name="Lipzen A."/>
            <person name="Yoshinaga Y."/>
            <person name="Schmutz J."/>
            <person name="Saski C."/>
            <person name="Vermerris W."/>
            <person name="Kresovich S."/>
        </authorList>
    </citation>
    <scope>NUCLEOTIDE SEQUENCE</scope>
</reference>
<dbReference type="Proteomes" id="UP000807115">
    <property type="component" value="Chromosome 10"/>
</dbReference>
<dbReference type="PANTHER" id="PTHR13683">
    <property type="entry name" value="ASPARTYL PROTEASES"/>
    <property type="match status" value="1"/>
</dbReference>
<feature type="region of interest" description="Disordered" evidence="2">
    <location>
        <begin position="109"/>
        <end position="135"/>
    </location>
</feature>
<organism evidence="5 6">
    <name type="scientific">Sorghum bicolor</name>
    <name type="common">Sorghum</name>
    <name type="synonym">Sorghum vulgare</name>
    <dbReference type="NCBI Taxonomy" id="4558"/>
    <lineage>
        <taxon>Eukaryota</taxon>
        <taxon>Viridiplantae</taxon>
        <taxon>Streptophyta</taxon>
        <taxon>Embryophyta</taxon>
        <taxon>Tracheophyta</taxon>
        <taxon>Spermatophyta</taxon>
        <taxon>Magnoliopsida</taxon>
        <taxon>Liliopsida</taxon>
        <taxon>Poales</taxon>
        <taxon>Poaceae</taxon>
        <taxon>PACMAD clade</taxon>
        <taxon>Panicoideae</taxon>
        <taxon>Andropogonodae</taxon>
        <taxon>Andropogoneae</taxon>
        <taxon>Sorghinae</taxon>
        <taxon>Sorghum</taxon>
    </lineage>
</organism>
<gene>
    <name evidence="5" type="ORF">BDA96_10G157800</name>
</gene>
<dbReference type="Gramene" id="EER88294">
    <property type="protein sequence ID" value="EER88294"/>
    <property type="gene ID" value="SORBI_3010G126700"/>
</dbReference>
<comment type="similarity">
    <text evidence="1">Belongs to the peptidase A1 family.</text>
</comment>
<evidence type="ECO:0000259" key="4">
    <source>
        <dbReference type="PROSITE" id="PS51767"/>
    </source>
</evidence>
<sequence length="484" mass="51852">MASAVPPLLVCLLLIVWPYLGSSYHTSYTHGGRHYILRSNRDPRQPKQTPTCSSAHSGTSRRDTLPVVHRLSPCSPLGAARIQQLEKPSVADILHRDALRFRSLFRDHNHGSAAPAPTSPGADGGGLSIPSRGDPIQELPGAFEYHVTAGFGTPVQQFTVGFDTTTTGATQLQCKPCAADEPCHHAFDPSASSSIAHVPCGSPDCPFNKGCSGHSCTLSVSINNTLLGNATFFTDKLTLTPWNIVDDFRFVCLEAGFRPDDDSTGILDLSRNSHSLASRAAPSSPDAVAFSYCLPSYPSDVGFLSLGATKPELLGRKVSYTPLRSNRHNGNLYVVELVGLGLGGVDLPVPRAAIAGGGTILELHTTFTYLKPKVYAALRDEFRKSMSQYPVAPPQGSLDTCYNFTALSSYSVPAVTLKFDGGAEFDLWIDEMMYFPEPGSYFSVGCLAFVAQDGGAVIGSMAQMSTEVVYDVRGGKVGFVPYRC</sequence>
<dbReference type="InterPro" id="IPR001461">
    <property type="entry name" value="Aspartic_peptidase_A1"/>
</dbReference>
<evidence type="ECO:0000256" key="2">
    <source>
        <dbReference type="SAM" id="MobiDB-lite"/>
    </source>
</evidence>
<dbReference type="OMA" id="GFIPRRC"/>
<feature type="compositionally biased region" description="Polar residues" evidence="2">
    <location>
        <begin position="46"/>
        <end position="58"/>
    </location>
</feature>
<dbReference type="EMBL" id="CM027689">
    <property type="protein sequence ID" value="KAG0514068.1"/>
    <property type="molecule type" value="Genomic_DNA"/>
</dbReference>
<feature type="domain" description="Peptidase A1" evidence="4">
    <location>
        <begin position="145"/>
        <end position="480"/>
    </location>
</feature>
<evidence type="ECO:0000256" key="1">
    <source>
        <dbReference type="ARBA" id="ARBA00007447"/>
    </source>
</evidence>
<dbReference type="FunFam" id="2.40.70.10:FF:000049">
    <property type="entry name" value="Aspartyl protease AED1"/>
    <property type="match status" value="1"/>
</dbReference>
<comment type="caution">
    <text evidence="5">The sequence shown here is derived from an EMBL/GenBank/DDBJ whole genome shotgun (WGS) entry which is preliminary data.</text>
</comment>
<proteinExistence type="inferred from homology"/>
<protein>
    <recommendedName>
        <fullName evidence="4">Peptidase A1 domain-containing protein</fullName>
    </recommendedName>
</protein>
<feature type="region of interest" description="Disordered" evidence="2">
    <location>
        <begin position="38"/>
        <end position="64"/>
    </location>
</feature>
<dbReference type="InterPro" id="IPR021109">
    <property type="entry name" value="Peptidase_aspartic_dom_sf"/>
</dbReference>
<feature type="chain" id="PRO_5037965074" description="Peptidase A1 domain-containing protein" evidence="3">
    <location>
        <begin position="24"/>
        <end position="484"/>
    </location>
</feature>
<feature type="compositionally biased region" description="Low complexity" evidence="2">
    <location>
        <begin position="111"/>
        <end position="121"/>
    </location>
</feature>
<evidence type="ECO:0000313" key="6">
    <source>
        <dbReference type="Proteomes" id="UP000807115"/>
    </source>
</evidence>
<dbReference type="Gene3D" id="2.40.70.10">
    <property type="entry name" value="Acid Proteases"/>
    <property type="match status" value="2"/>
</dbReference>
<dbReference type="GO" id="GO:0004190">
    <property type="term" value="F:aspartic-type endopeptidase activity"/>
    <property type="evidence" value="ECO:0007669"/>
    <property type="project" value="InterPro"/>
</dbReference>
<evidence type="ECO:0000313" key="5">
    <source>
        <dbReference type="EMBL" id="KAG0514068.1"/>
    </source>
</evidence>
<evidence type="ECO:0000256" key="3">
    <source>
        <dbReference type="SAM" id="SignalP"/>
    </source>
</evidence>
<keyword evidence="3" id="KW-0732">Signal</keyword>
<dbReference type="InterPro" id="IPR032799">
    <property type="entry name" value="TAXi_C"/>
</dbReference>
<feature type="signal peptide" evidence="3">
    <location>
        <begin position="1"/>
        <end position="23"/>
    </location>
</feature>
<dbReference type="InterPro" id="IPR032861">
    <property type="entry name" value="TAXi_N"/>
</dbReference>
<dbReference type="GO" id="GO:0006508">
    <property type="term" value="P:proteolysis"/>
    <property type="evidence" value="ECO:0007669"/>
    <property type="project" value="InterPro"/>
</dbReference>
<dbReference type="Pfam" id="PF14541">
    <property type="entry name" value="TAXi_C"/>
    <property type="match status" value="1"/>
</dbReference>
<dbReference type="AlphaFoldDB" id="A0A921Q216"/>
<accession>A0A921Q216</accession>
<dbReference type="InterPro" id="IPR033121">
    <property type="entry name" value="PEPTIDASE_A1"/>
</dbReference>
<name>A0A921Q216_SORBI</name>